<evidence type="ECO:0000256" key="4">
    <source>
        <dbReference type="ARBA" id="ARBA00012437"/>
    </source>
</evidence>
<dbReference type="InterPro" id="IPR013784">
    <property type="entry name" value="Carb-bd-like_fold"/>
</dbReference>
<dbReference type="PANTHER" id="PTHR32018">
    <property type="entry name" value="RHAMNOGALACTURONATE LYASE FAMILY PROTEIN"/>
    <property type="match status" value="1"/>
</dbReference>
<dbReference type="InterPro" id="IPR010325">
    <property type="entry name" value="Rhamnogal_lyase"/>
</dbReference>
<dbReference type="Gene3D" id="2.60.40.1120">
    <property type="entry name" value="Carboxypeptidase-like, regulatory domain"/>
    <property type="match status" value="1"/>
</dbReference>
<protein>
    <recommendedName>
        <fullName evidence="4">rhamnogalacturonan endolyase</fullName>
        <ecNumber evidence="4">4.2.2.23</ecNumber>
    </recommendedName>
</protein>
<name>A0A2C9UQC6_MANES</name>
<comment type="catalytic activity">
    <reaction evidence="1">
        <text>Endotype eliminative cleavage of L-alpha-rhamnopyranosyl-(1-&gt;4)-alpha-D-galactopyranosyluronic acid bonds of rhamnogalacturonan I domains in ramified hairy regions of pectin leaving L-rhamnopyranose at the reducing end and 4-deoxy-4,5-unsaturated D-galactopyranosyluronic acid at the non-reducing end.</text>
        <dbReference type="EC" id="4.2.2.23"/>
    </reaction>
</comment>
<keyword evidence="7" id="KW-0456">Lyase</keyword>
<comment type="similarity">
    <text evidence="3">Belongs to the polysaccharide lyase 4 family.</text>
</comment>
<sequence>MKGYLNALEKLDVQISRELATNLILRSLLDSYNSFIMNYNMHGMDKSITELHGMLKSVKENIYKIKSVLMVQKGISKNGKGKGKVPPKPKDNKAGHKSKGKKKKAPKPKLKQ</sequence>
<evidence type="ECO:0000256" key="6">
    <source>
        <dbReference type="ARBA" id="ARBA00022729"/>
    </source>
</evidence>
<dbReference type="Proteomes" id="UP000091857">
    <property type="component" value="Chromosome 13"/>
</dbReference>
<keyword evidence="9" id="KW-1185">Reference proteome</keyword>
<dbReference type="InterPro" id="IPR011013">
    <property type="entry name" value="Gal_mutarotase_sf_dom"/>
</dbReference>
<dbReference type="CDD" id="cd10316">
    <property type="entry name" value="RGL4_M"/>
    <property type="match status" value="1"/>
</dbReference>
<dbReference type="InterPro" id="IPR008979">
    <property type="entry name" value="Galactose-bd-like_sf"/>
</dbReference>
<dbReference type="AlphaFoldDB" id="A0A2C9UQC6"/>
<dbReference type="InterPro" id="IPR029411">
    <property type="entry name" value="RG-lyase_III"/>
</dbReference>
<dbReference type="SUPFAM" id="SSF49452">
    <property type="entry name" value="Starch-binding domain-like"/>
    <property type="match status" value="1"/>
</dbReference>
<evidence type="ECO:0000313" key="9">
    <source>
        <dbReference type="Proteomes" id="UP000091857"/>
    </source>
</evidence>
<dbReference type="PANTHER" id="PTHR32018:SF6">
    <property type="entry name" value="RHAMNOGALACTURONAN ENDOLYASE"/>
    <property type="match status" value="1"/>
</dbReference>
<dbReference type="GO" id="GO:0005975">
    <property type="term" value="P:carbohydrate metabolic process"/>
    <property type="evidence" value="ECO:0007669"/>
    <property type="project" value="InterPro"/>
</dbReference>
<dbReference type="EC" id="4.2.2.23" evidence="4"/>
<dbReference type="InterPro" id="IPR051850">
    <property type="entry name" value="Polysacch_Lyase_4"/>
</dbReference>
<evidence type="ECO:0000256" key="1">
    <source>
        <dbReference type="ARBA" id="ARBA00001324"/>
    </source>
</evidence>
<dbReference type="SUPFAM" id="SSF49785">
    <property type="entry name" value="Galactose-binding domain-like"/>
    <property type="match status" value="1"/>
</dbReference>
<keyword evidence="6" id="KW-0732">Signal</keyword>
<gene>
    <name evidence="8" type="ORF">MANES_13G090250v8</name>
</gene>
<dbReference type="InterPro" id="IPR014718">
    <property type="entry name" value="GH-type_carb-bd"/>
</dbReference>
<dbReference type="EMBL" id="CM004399">
    <property type="protein sequence ID" value="OAY33508.2"/>
    <property type="molecule type" value="Genomic_DNA"/>
</dbReference>
<comment type="subcellular location">
    <subcellularLocation>
        <location evidence="2">Secreted</location>
    </subcellularLocation>
</comment>
<evidence type="ECO:0000256" key="7">
    <source>
        <dbReference type="ARBA" id="ARBA00023239"/>
    </source>
</evidence>
<dbReference type="STRING" id="3983.A0A2C9UQC6"/>
<organism evidence="8 9">
    <name type="scientific">Manihot esculenta</name>
    <name type="common">Cassava</name>
    <name type="synonym">Jatropha manihot</name>
    <dbReference type="NCBI Taxonomy" id="3983"/>
    <lineage>
        <taxon>Eukaryota</taxon>
        <taxon>Viridiplantae</taxon>
        <taxon>Streptophyta</taxon>
        <taxon>Embryophyta</taxon>
        <taxon>Tracheophyta</taxon>
        <taxon>Spermatophyta</taxon>
        <taxon>Magnoliopsida</taxon>
        <taxon>eudicotyledons</taxon>
        <taxon>Gunneridae</taxon>
        <taxon>Pentapetalae</taxon>
        <taxon>rosids</taxon>
        <taxon>fabids</taxon>
        <taxon>Malpighiales</taxon>
        <taxon>Euphorbiaceae</taxon>
        <taxon>Crotonoideae</taxon>
        <taxon>Manihoteae</taxon>
        <taxon>Manihot</taxon>
    </lineage>
</organism>
<comment type="caution">
    <text evidence="8">The sequence shown here is derived from an EMBL/GenBank/DDBJ whole genome shotgun (WGS) entry which is preliminary data.</text>
</comment>
<evidence type="ECO:0000256" key="3">
    <source>
        <dbReference type="ARBA" id="ARBA00010418"/>
    </source>
</evidence>
<dbReference type="Pfam" id="PF14683">
    <property type="entry name" value="CBM-like"/>
    <property type="match status" value="1"/>
</dbReference>
<dbReference type="SUPFAM" id="SSF74650">
    <property type="entry name" value="Galactose mutarotase-like"/>
    <property type="match status" value="1"/>
</dbReference>
<evidence type="ECO:0000256" key="2">
    <source>
        <dbReference type="ARBA" id="ARBA00004613"/>
    </source>
</evidence>
<dbReference type="Gene3D" id="2.70.98.10">
    <property type="match status" value="1"/>
</dbReference>
<dbReference type="Pfam" id="PF14686">
    <property type="entry name" value="fn3_3"/>
    <property type="match status" value="1"/>
</dbReference>
<keyword evidence="5" id="KW-0964">Secreted</keyword>
<proteinExistence type="inferred from homology"/>
<accession>A0A2C9UQC6</accession>
<dbReference type="GO" id="GO:0030246">
    <property type="term" value="F:carbohydrate binding"/>
    <property type="evidence" value="ECO:0007669"/>
    <property type="project" value="InterPro"/>
</dbReference>
<reference evidence="9" key="1">
    <citation type="journal article" date="2016" name="Nat. Biotechnol.">
        <title>Sequencing wild and cultivated cassava and related species reveals extensive interspecific hybridization and genetic diversity.</title>
        <authorList>
            <person name="Bredeson J.V."/>
            <person name="Lyons J.B."/>
            <person name="Prochnik S.E."/>
            <person name="Wu G.A."/>
            <person name="Ha C.M."/>
            <person name="Edsinger-Gonzales E."/>
            <person name="Grimwood J."/>
            <person name="Schmutz J."/>
            <person name="Rabbi I.Y."/>
            <person name="Egesi C."/>
            <person name="Nauluvula P."/>
            <person name="Lebot V."/>
            <person name="Ndunguru J."/>
            <person name="Mkamilo G."/>
            <person name="Bart R.S."/>
            <person name="Setter T.L."/>
            <person name="Gleadow R.M."/>
            <person name="Kulakow P."/>
            <person name="Ferguson M.E."/>
            <person name="Rounsley S."/>
            <person name="Rokhsar D.S."/>
        </authorList>
    </citation>
    <scope>NUCLEOTIDE SEQUENCE [LARGE SCALE GENOMIC DNA]</scope>
    <source>
        <strain evidence="9">cv. AM560-2</strain>
    </source>
</reference>
<dbReference type="Pfam" id="PF06045">
    <property type="entry name" value="Rhamnogal_lyase"/>
    <property type="match status" value="1"/>
</dbReference>
<evidence type="ECO:0000313" key="8">
    <source>
        <dbReference type="EMBL" id="OAY33508.2"/>
    </source>
</evidence>
<dbReference type="GO" id="GO:0102210">
    <property type="term" value="F:rhamnogalacturonan endolyase activity"/>
    <property type="evidence" value="ECO:0007669"/>
    <property type="project" value="UniProtKB-EC"/>
</dbReference>
<dbReference type="InterPro" id="IPR029413">
    <property type="entry name" value="RG-lyase_II"/>
</dbReference>
<dbReference type="CDD" id="cd10320">
    <property type="entry name" value="RGL4_N"/>
    <property type="match status" value="1"/>
</dbReference>
<dbReference type="GO" id="GO:0005576">
    <property type="term" value="C:extracellular region"/>
    <property type="evidence" value="ECO:0007669"/>
    <property type="project" value="UniProtKB-SubCell"/>
</dbReference>
<evidence type="ECO:0000256" key="5">
    <source>
        <dbReference type="ARBA" id="ARBA00022525"/>
    </source>
</evidence>